<dbReference type="WBParaSite" id="maker-unitig_36392-snap-gene-0.2-mRNA-1">
    <property type="protein sequence ID" value="maker-unitig_36392-snap-gene-0.2-mRNA-1"/>
    <property type="gene ID" value="maker-unitig_36392-snap-gene-0.2"/>
</dbReference>
<feature type="compositionally biased region" description="Basic and acidic residues" evidence="1">
    <location>
        <begin position="704"/>
        <end position="715"/>
    </location>
</feature>
<keyword evidence="3" id="KW-1185">Reference proteome</keyword>
<feature type="region of interest" description="Disordered" evidence="1">
    <location>
        <begin position="626"/>
        <end position="715"/>
    </location>
</feature>
<dbReference type="Proteomes" id="UP000095280">
    <property type="component" value="Unplaced"/>
</dbReference>
<evidence type="ECO:0000313" key="3">
    <source>
        <dbReference type="Proteomes" id="UP000095280"/>
    </source>
</evidence>
<feature type="compositionally biased region" description="Basic and acidic residues" evidence="1">
    <location>
        <begin position="669"/>
        <end position="690"/>
    </location>
</feature>
<proteinExistence type="predicted"/>
<dbReference type="PROSITE" id="PS00022">
    <property type="entry name" value="EGF_1"/>
    <property type="match status" value="1"/>
</dbReference>
<dbReference type="Pfam" id="PF00053">
    <property type="entry name" value="EGF_laminin"/>
    <property type="match status" value="1"/>
</dbReference>
<feature type="region of interest" description="Disordered" evidence="1">
    <location>
        <begin position="584"/>
        <end position="614"/>
    </location>
</feature>
<dbReference type="InterPro" id="IPR000742">
    <property type="entry name" value="EGF"/>
</dbReference>
<dbReference type="Gene3D" id="2.170.300.10">
    <property type="entry name" value="Tie2 ligand-binding domain superfamily"/>
    <property type="match status" value="1"/>
</dbReference>
<organism evidence="3 4">
    <name type="scientific">Macrostomum lignano</name>
    <dbReference type="NCBI Taxonomy" id="282301"/>
    <lineage>
        <taxon>Eukaryota</taxon>
        <taxon>Metazoa</taxon>
        <taxon>Spiralia</taxon>
        <taxon>Lophotrochozoa</taxon>
        <taxon>Platyhelminthes</taxon>
        <taxon>Rhabditophora</taxon>
        <taxon>Macrostomorpha</taxon>
        <taxon>Macrostomida</taxon>
        <taxon>Macrostomidae</taxon>
        <taxon>Macrostomum</taxon>
    </lineage>
</organism>
<protein>
    <submittedName>
        <fullName evidence="4">EGF-like domain-containing protein</fullName>
    </submittedName>
</protein>
<evidence type="ECO:0000259" key="2">
    <source>
        <dbReference type="PROSITE" id="PS00022"/>
    </source>
</evidence>
<dbReference type="SMART" id="SM00180">
    <property type="entry name" value="EGF_Lam"/>
    <property type="match status" value="2"/>
</dbReference>
<feature type="compositionally biased region" description="Basic and acidic residues" evidence="1">
    <location>
        <begin position="640"/>
        <end position="660"/>
    </location>
</feature>
<name>A0A1I8FIN2_9PLAT</name>
<dbReference type="CDD" id="cd00055">
    <property type="entry name" value="EGF_Lam"/>
    <property type="match status" value="1"/>
</dbReference>
<evidence type="ECO:0000256" key="1">
    <source>
        <dbReference type="SAM" id="MobiDB-lite"/>
    </source>
</evidence>
<reference evidence="4" key="1">
    <citation type="submission" date="2016-11" db="UniProtKB">
        <authorList>
            <consortium name="WormBaseParasite"/>
        </authorList>
    </citation>
    <scope>IDENTIFICATION</scope>
</reference>
<feature type="compositionally biased region" description="Basic and acidic residues" evidence="1">
    <location>
        <begin position="604"/>
        <end position="614"/>
    </location>
</feature>
<dbReference type="InterPro" id="IPR002049">
    <property type="entry name" value="LE_dom"/>
</dbReference>
<accession>A0A1I8FIN2</accession>
<evidence type="ECO:0000313" key="4">
    <source>
        <dbReference type="WBParaSite" id="maker-unitig_36392-snap-gene-0.2-mRNA-1"/>
    </source>
</evidence>
<dbReference type="AlphaFoldDB" id="A0A1I8FIN2"/>
<feature type="domain" description="EGF-like" evidence="2">
    <location>
        <begin position="191"/>
        <end position="202"/>
    </location>
</feature>
<sequence length="715" mass="79347">LGAALPGFGRCFDGSASTARAWTGFTVELFSLPSTDSVVLDAKTFGSLVTDLYNCLDYWKSEEQSDRMPSDCKSFILGFSGRSLETALPCQCNMRGSRSEVCEKVGRQLLLLSQHCRSNFATSAPEIHFGFGRYGPQGCRFCNCSRDGSISQQCETTTGSARPRCPCPGGAVQHAATCSLESGSGTPKVKCNCEPGYLGDRCDAVCRQSLRPPNHRTLQPVQLQWKHRSHCSGILPSVHWLLYQVPKTTLRASAARSADPASTAMLHEAPANATACRTSKAEVCTACRSMHYNFTSGEGCSACACDKVGSANPFCDSETGACSCRIGRGGRRCDQQLRVQVGHHRSSMRPMRARHNGHAANCSNLRRVLVQLGQVDTAADSTHAISWLIDQPKPHESEAHRETTQTKFGGSPVSWTRSGGRTICGSACEKFRTKTCPEMQRDSRDLWSRFNAMKQSLTELRGNLSHPNLAPPSQTWRKIRRRDRLRRINNDLNSVEMMANTKSRQFERPWLSKRPVWRIWLKNGSGEAARNSPPVEAKLPVLNKQGYQSWPRRSRSCQPGSSPVWDLADATRADMAAQRAEVSRLLPAGRGDGRAKANQLKVGQSEELRRSHEKECSTTLSFRLFAPNENRPQRAKVTKSRLDAKQRQNRDQRGGGEVRYPRTRAGARRQREASKLPDLRSAAEWRDSKPAPRRGTPRSFAAVTHEESLNRQIDK</sequence>